<reference evidence="1 2" key="1">
    <citation type="submission" date="2016-04" db="EMBL/GenBank/DDBJ databases">
        <title>Genome sequence of Clostridium magnum DSM 2767.</title>
        <authorList>
            <person name="Poehlein A."/>
            <person name="Uhlig R."/>
            <person name="Fischer R."/>
            <person name="Bahl H."/>
            <person name="Daniel R."/>
        </authorList>
    </citation>
    <scope>NUCLEOTIDE SEQUENCE [LARGE SCALE GENOMIC DNA]</scope>
    <source>
        <strain evidence="1 2">DSM 2767</strain>
    </source>
</reference>
<dbReference type="PATRIC" id="fig|1121326.3.peg.3364"/>
<dbReference type="EMBL" id="LWAE01000003">
    <property type="protein sequence ID" value="KZL91572.1"/>
    <property type="molecule type" value="Genomic_DNA"/>
</dbReference>
<evidence type="ECO:0000313" key="1">
    <source>
        <dbReference type="EMBL" id="KZL91572.1"/>
    </source>
</evidence>
<protein>
    <submittedName>
        <fullName evidence="1">Uncharacterized protein</fullName>
    </submittedName>
</protein>
<keyword evidence="2" id="KW-1185">Reference proteome</keyword>
<name>A0A161YLT2_9CLOT</name>
<dbReference type="Proteomes" id="UP000076603">
    <property type="component" value="Unassembled WGS sequence"/>
</dbReference>
<accession>A0A161YLT2</accession>
<proteinExistence type="predicted"/>
<dbReference type="STRING" id="1121326.CLMAG_33310"/>
<dbReference type="OrthoDB" id="9969282at2"/>
<evidence type="ECO:0000313" key="2">
    <source>
        <dbReference type="Proteomes" id="UP000076603"/>
    </source>
</evidence>
<dbReference type="AlphaFoldDB" id="A0A161YLT2"/>
<organism evidence="1 2">
    <name type="scientific">Clostridium magnum DSM 2767</name>
    <dbReference type="NCBI Taxonomy" id="1121326"/>
    <lineage>
        <taxon>Bacteria</taxon>
        <taxon>Bacillati</taxon>
        <taxon>Bacillota</taxon>
        <taxon>Clostridia</taxon>
        <taxon>Eubacteriales</taxon>
        <taxon>Clostridiaceae</taxon>
        <taxon>Clostridium</taxon>
    </lineage>
</organism>
<sequence length="215" mass="25499">MVKKFFVILSSILVLLFIIAGVHMLEFHNKFKNYLKTTYPNEKFSVGMVKYDLIINNIYYSSVYCLEDGTKFYIRSTKSGEISEEYLQTLNMSRLNKLLEECLKKEKIKDSINNIRAGVDKTSESNTDKNIDYKNIDKTVFVVFNENRFENNQKFAEAIYELIKVLKNNEIKINSIVFWYNDEEKAYEVRLENEDINRDVNKIYEKIEVIKQINN</sequence>
<gene>
    <name evidence="1" type="ORF">CLMAG_33310</name>
</gene>
<comment type="caution">
    <text evidence="1">The sequence shown here is derived from an EMBL/GenBank/DDBJ whole genome shotgun (WGS) entry which is preliminary data.</text>
</comment>
<dbReference type="RefSeq" id="WP_066624504.1">
    <property type="nucleotide sequence ID" value="NZ_FQXL01000005.1"/>
</dbReference>